<gene>
    <name evidence="1" type="ORF">AVEN_267895_1</name>
</gene>
<protein>
    <submittedName>
        <fullName evidence="1">Uncharacterized protein</fullName>
    </submittedName>
</protein>
<keyword evidence="2" id="KW-1185">Reference proteome</keyword>
<comment type="caution">
    <text evidence="1">The sequence shown here is derived from an EMBL/GenBank/DDBJ whole genome shotgun (WGS) entry which is preliminary data.</text>
</comment>
<dbReference type="EMBL" id="BGPR01299908">
    <property type="protein sequence ID" value="GBN63729.1"/>
    <property type="molecule type" value="Genomic_DNA"/>
</dbReference>
<organism evidence="1 2">
    <name type="scientific">Araneus ventricosus</name>
    <name type="common">Orbweaver spider</name>
    <name type="synonym">Epeira ventricosa</name>
    <dbReference type="NCBI Taxonomy" id="182803"/>
    <lineage>
        <taxon>Eukaryota</taxon>
        <taxon>Metazoa</taxon>
        <taxon>Ecdysozoa</taxon>
        <taxon>Arthropoda</taxon>
        <taxon>Chelicerata</taxon>
        <taxon>Arachnida</taxon>
        <taxon>Araneae</taxon>
        <taxon>Araneomorphae</taxon>
        <taxon>Entelegynae</taxon>
        <taxon>Araneoidea</taxon>
        <taxon>Araneidae</taxon>
        <taxon>Araneus</taxon>
    </lineage>
</organism>
<evidence type="ECO:0000313" key="1">
    <source>
        <dbReference type="EMBL" id="GBN63729.1"/>
    </source>
</evidence>
<name>A0A4Y2QKJ5_ARAVE</name>
<proteinExistence type="predicted"/>
<accession>A0A4Y2QKJ5</accession>
<evidence type="ECO:0000313" key="2">
    <source>
        <dbReference type="Proteomes" id="UP000499080"/>
    </source>
</evidence>
<dbReference type="AlphaFoldDB" id="A0A4Y2QKJ5"/>
<reference evidence="1 2" key="1">
    <citation type="journal article" date="2019" name="Sci. Rep.">
        <title>Orb-weaving spider Araneus ventricosus genome elucidates the spidroin gene catalogue.</title>
        <authorList>
            <person name="Kono N."/>
            <person name="Nakamura H."/>
            <person name="Ohtoshi R."/>
            <person name="Moran D.A.P."/>
            <person name="Shinohara A."/>
            <person name="Yoshida Y."/>
            <person name="Fujiwara M."/>
            <person name="Mori M."/>
            <person name="Tomita M."/>
            <person name="Arakawa K."/>
        </authorList>
    </citation>
    <scope>NUCLEOTIDE SEQUENCE [LARGE SCALE GENOMIC DNA]</scope>
</reference>
<sequence length="101" mass="11487">MRLMYLSCSKWCPSATIHIWTRDCTSCCTLYNITDDTLAQASVIRFRSSCNVGARVAYTRCLMYPHRKSRIGSGQVNMEAILRNQNTRWLVAGMCPECTVV</sequence>
<dbReference type="Proteomes" id="UP000499080">
    <property type="component" value="Unassembled WGS sequence"/>
</dbReference>